<dbReference type="GO" id="GO:0016020">
    <property type="term" value="C:membrane"/>
    <property type="evidence" value="ECO:0007669"/>
    <property type="project" value="InterPro"/>
</dbReference>
<feature type="domain" description="FAD-binding PCMH-type" evidence="3">
    <location>
        <begin position="26"/>
        <end position="192"/>
    </location>
</feature>
<evidence type="ECO:0000256" key="2">
    <source>
        <dbReference type="ARBA" id="ARBA00023002"/>
    </source>
</evidence>
<dbReference type="PANTHER" id="PTHR43762:SF1">
    <property type="entry name" value="D-ARABINONO-1,4-LACTONE OXIDASE"/>
    <property type="match status" value="1"/>
</dbReference>
<dbReference type="Gene3D" id="1.10.45.10">
    <property type="entry name" value="Vanillyl-alcohol Oxidase, Chain A, domain 4"/>
    <property type="match status" value="1"/>
</dbReference>
<dbReference type="InterPro" id="IPR016169">
    <property type="entry name" value="FAD-bd_PCMH_sub2"/>
</dbReference>
<reference evidence="4" key="1">
    <citation type="submission" date="2021-07" db="EMBL/GenBank/DDBJ databases">
        <authorList>
            <person name="Fernandez M."/>
            <person name="Pereira P."/>
            <person name="Torres Tejerizo G.A."/>
            <person name="Gonzalez P."/>
            <person name="Agostini E."/>
        </authorList>
    </citation>
    <scope>NUCLEOTIDE SEQUENCE</scope>
    <source>
        <strain evidence="4">SFC 500-1A</strain>
    </source>
</reference>
<dbReference type="InterPro" id="IPR036318">
    <property type="entry name" value="FAD-bd_PCMH-like_sf"/>
</dbReference>
<keyword evidence="2" id="KW-0560">Oxidoreductase</keyword>
<dbReference type="Gene3D" id="3.30.465.10">
    <property type="match status" value="1"/>
</dbReference>
<dbReference type="InterPro" id="IPR006094">
    <property type="entry name" value="Oxid_FAD_bind_N"/>
</dbReference>
<dbReference type="NCBIfam" id="TIGR01679">
    <property type="entry name" value="bact_FAD_ox"/>
    <property type="match status" value="1"/>
</dbReference>
<dbReference type="AlphaFoldDB" id="A0A8X8GMA5"/>
<dbReference type="PROSITE" id="PS51387">
    <property type="entry name" value="FAD_PCMH"/>
    <property type="match status" value="1"/>
</dbReference>
<organism evidence="4 5">
    <name type="scientific">Acinetobacter guillouiae</name>
    <name type="common">Acinetobacter genomosp. 11</name>
    <dbReference type="NCBI Taxonomy" id="106649"/>
    <lineage>
        <taxon>Bacteria</taxon>
        <taxon>Pseudomonadati</taxon>
        <taxon>Pseudomonadota</taxon>
        <taxon>Gammaproteobacteria</taxon>
        <taxon>Moraxellales</taxon>
        <taxon>Moraxellaceae</taxon>
        <taxon>Acinetobacter</taxon>
    </lineage>
</organism>
<dbReference type="InterPro" id="IPR007173">
    <property type="entry name" value="ALO_C"/>
</dbReference>
<dbReference type="SUPFAM" id="SSF56176">
    <property type="entry name" value="FAD-binding/transporter-associated domain-like"/>
    <property type="match status" value="1"/>
</dbReference>
<evidence type="ECO:0000256" key="1">
    <source>
        <dbReference type="ARBA" id="ARBA00022827"/>
    </source>
</evidence>
<dbReference type="EMBL" id="JAHWXT010000001">
    <property type="protein sequence ID" value="MCF0263016.1"/>
    <property type="molecule type" value="Genomic_DNA"/>
</dbReference>
<dbReference type="Proteomes" id="UP000887320">
    <property type="component" value="Unassembled WGS sequence"/>
</dbReference>
<proteinExistence type="predicted"/>
<dbReference type="InterPro" id="IPR010031">
    <property type="entry name" value="FAD_lactone_oxidase-like"/>
</dbReference>
<keyword evidence="1" id="KW-0285">Flavoprotein</keyword>
<evidence type="ECO:0000259" key="3">
    <source>
        <dbReference type="PROSITE" id="PS51387"/>
    </source>
</evidence>
<name>A0A8X8GMA5_ACIGI</name>
<dbReference type="RefSeq" id="WP_234622465.1">
    <property type="nucleotide sequence ID" value="NZ_JAHWXT010000001.1"/>
</dbReference>
<dbReference type="InterPro" id="IPR016167">
    <property type="entry name" value="FAD-bd_PCMH_sub1"/>
</dbReference>
<dbReference type="Gene3D" id="3.30.70.2520">
    <property type="match status" value="1"/>
</dbReference>
<comment type="caution">
    <text evidence="4">The sequence shown here is derived from an EMBL/GenBank/DDBJ whole genome shotgun (WGS) entry which is preliminary data.</text>
</comment>
<sequence length="437" mass="49982">MNQLINQAPNKHKLNQQKWNNWSGYQQSHPEQILKPDSLDELKHIVQTQAKIRVVGAGHSFTPLVSTDATLLSLDGLSGVDQVNTEFAQANIWAGTRLFNLGQYLEPMQQSLMQQGDIDQQSLAGAVSTGTHGTGVGLHCISGYVQAFELLTASGEILHCNRHENPDIFSAGRVSLGSLGILTKITMQNKPRYKLKEQVKLCAVKDFIQHIDQWKAQHRHIECFAFSHADKLILKTLDITEDEIQPRIESWPSEDTLLTLCCELTKSFPALNPKLQKLLGVFIKPSTFVDWSGKIFPTPRETKFNEMEYQIPVELGVECLQAVLAALKNSRAQTFFPVEFRFVKGDDIWLSPFYQRDSISISVHQYYKQAPRQLFDEVESILQRYQGRPHWGKMHSMTATQLKTLYPKWDEFMQLRERLDPSRKFLNPYLEKLLLSE</sequence>
<dbReference type="InterPro" id="IPR016166">
    <property type="entry name" value="FAD-bd_PCMH"/>
</dbReference>
<dbReference type="PIRSF" id="PIRSF000136">
    <property type="entry name" value="LGO_GLO"/>
    <property type="match status" value="1"/>
</dbReference>
<dbReference type="InterPro" id="IPR016171">
    <property type="entry name" value="Vanillyl_alc_oxidase_C-sub2"/>
</dbReference>
<dbReference type="PANTHER" id="PTHR43762">
    <property type="entry name" value="L-GULONOLACTONE OXIDASE"/>
    <property type="match status" value="1"/>
</dbReference>
<keyword evidence="1" id="KW-0274">FAD</keyword>
<gene>
    <name evidence="4" type="ORF">KW868_00815</name>
</gene>
<dbReference type="Pfam" id="PF01565">
    <property type="entry name" value="FAD_binding_4"/>
    <property type="match status" value="1"/>
</dbReference>
<accession>A0A8X8GMA5</accession>
<evidence type="ECO:0000313" key="5">
    <source>
        <dbReference type="Proteomes" id="UP000887320"/>
    </source>
</evidence>
<evidence type="ECO:0000313" key="4">
    <source>
        <dbReference type="EMBL" id="MCF0263016.1"/>
    </source>
</evidence>
<dbReference type="Gene3D" id="3.30.43.10">
    <property type="entry name" value="Uridine Diphospho-n-acetylenolpyruvylglucosamine Reductase, domain 2"/>
    <property type="match status" value="1"/>
</dbReference>
<dbReference type="Pfam" id="PF04030">
    <property type="entry name" value="ALO"/>
    <property type="match status" value="1"/>
</dbReference>
<protein>
    <submittedName>
        <fullName evidence="4">FAD-binding protein</fullName>
    </submittedName>
</protein>
<dbReference type="GO" id="GO:0071949">
    <property type="term" value="F:FAD binding"/>
    <property type="evidence" value="ECO:0007669"/>
    <property type="project" value="InterPro"/>
</dbReference>
<dbReference type="GO" id="GO:0003885">
    <property type="term" value="F:D-arabinono-1,4-lactone oxidase activity"/>
    <property type="evidence" value="ECO:0007669"/>
    <property type="project" value="InterPro"/>
</dbReference>